<dbReference type="Proteomes" id="UP001159405">
    <property type="component" value="Unassembled WGS sequence"/>
</dbReference>
<evidence type="ECO:0000256" key="1">
    <source>
        <dbReference type="SAM" id="Coils"/>
    </source>
</evidence>
<accession>A0ABN8N010</accession>
<evidence type="ECO:0000313" key="4">
    <source>
        <dbReference type="Proteomes" id="UP001159405"/>
    </source>
</evidence>
<feature type="region of interest" description="Disordered" evidence="2">
    <location>
        <begin position="156"/>
        <end position="181"/>
    </location>
</feature>
<sequence length="306" mass="34578">MSFSRKQLTDPVARRVGTRVRQPNRSLDFEASNLETLRLKKNSRSGHLSTVTAISIEISGLLTGDHNLQEVKEKLPYFDNAFERFKEANRDYVEEILDENAIIEGQRYLEDKERKVRVFRQEIVDWIINIEHKLLAESLQVDSAVNPEDSISCAGTTIPSGASKVSKHSSRASSRGGRASSVAAARAKEAARIAELKAEISMLEKRQTLEEKKFQDGVALNRFSVFLASCKNALAGSQYISKFDQPANIQKLVLKIPYSMRERWRRLADDIMDRQLRPVQFSDFVAFVDGEARILTNPVFGKISDT</sequence>
<feature type="coiled-coil region" evidence="1">
    <location>
        <begin position="186"/>
        <end position="213"/>
    </location>
</feature>
<evidence type="ECO:0000313" key="3">
    <source>
        <dbReference type="EMBL" id="CAH3038263.1"/>
    </source>
</evidence>
<feature type="compositionally biased region" description="Low complexity" evidence="2">
    <location>
        <begin position="171"/>
        <end position="181"/>
    </location>
</feature>
<reference evidence="3 4" key="1">
    <citation type="submission" date="2022-05" db="EMBL/GenBank/DDBJ databases">
        <authorList>
            <consortium name="Genoscope - CEA"/>
            <person name="William W."/>
        </authorList>
    </citation>
    <scope>NUCLEOTIDE SEQUENCE [LARGE SCALE GENOMIC DNA]</scope>
</reference>
<keyword evidence="1" id="KW-0175">Coiled coil</keyword>
<dbReference type="PANTHER" id="PTHR47331">
    <property type="entry name" value="PHD-TYPE DOMAIN-CONTAINING PROTEIN"/>
    <property type="match status" value="1"/>
</dbReference>
<keyword evidence="4" id="KW-1185">Reference proteome</keyword>
<evidence type="ECO:0000256" key="2">
    <source>
        <dbReference type="SAM" id="MobiDB-lite"/>
    </source>
</evidence>
<proteinExistence type="predicted"/>
<name>A0ABN8N010_9CNID</name>
<feature type="non-terminal residue" evidence="3">
    <location>
        <position position="306"/>
    </location>
</feature>
<protein>
    <submittedName>
        <fullName evidence="3">Uncharacterized protein</fullName>
    </submittedName>
</protein>
<gene>
    <name evidence="3" type="ORF">PLOB_00039729</name>
</gene>
<dbReference type="EMBL" id="CALNXK010000006">
    <property type="protein sequence ID" value="CAH3038263.1"/>
    <property type="molecule type" value="Genomic_DNA"/>
</dbReference>
<comment type="caution">
    <text evidence="3">The sequence shown here is derived from an EMBL/GenBank/DDBJ whole genome shotgun (WGS) entry which is preliminary data.</text>
</comment>
<organism evidence="3 4">
    <name type="scientific">Porites lobata</name>
    <dbReference type="NCBI Taxonomy" id="104759"/>
    <lineage>
        <taxon>Eukaryota</taxon>
        <taxon>Metazoa</taxon>
        <taxon>Cnidaria</taxon>
        <taxon>Anthozoa</taxon>
        <taxon>Hexacorallia</taxon>
        <taxon>Scleractinia</taxon>
        <taxon>Fungiina</taxon>
        <taxon>Poritidae</taxon>
        <taxon>Porites</taxon>
    </lineage>
</organism>
<dbReference type="PANTHER" id="PTHR47331:SF1">
    <property type="entry name" value="GAG-LIKE PROTEIN"/>
    <property type="match status" value="1"/>
</dbReference>